<keyword evidence="7" id="KW-1185">Reference proteome</keyword>
<dbReference type="InterPro" id="IPR011905">
    <property type="entry name" value="GlrX-like_pln_2"/>
</dbReference>
<organism evidence="6 7">
    <name type="scientific">Salix dunnii</name>
    <dbReference type="NCBI Taxonomy" id="1413687"/>
    <lineage>
        <taxon>Eukaryota</taxon>
        <taxon>Viridiplantae</taxon>
        <taxon>Streptophyta</taxon>
        <taxon>Embryophyta</taxon>
        <taxon>Tracheophyta</taxon>
        <taxon>Spermatophyta</taxon>
        <taxon>Magnoliopsida</taxon>
        <taxon>eudicotyledons</taxon>
        <taxon>Gunneridae</taxon>
        <taxon>Pentapetalae</taxon>
        <taxon>rosids</taxon>
        <taxon>fabids</taxon>
        <taxon>Malpighiales</taxon>
        <taxon>Salicaceae</taxon>
        <taxon>Saliceae</taxon>
        <taxon>Salix</taxon>
    </lineage>
</organism>
<evidence type="ECO:0000313" key="6">
    <source>
        <dbReference type="EMBL" id="KAF9683613.1"/>
    </source>
</evidence>
<evidence type="ECO:0000256" key="1">
    <source>
        <dbReference type="ARBA" id="ARBA00004496"/>
    </source>
</evidence>
<dbReference type="InterPro" id="IPR002109">
    <property type="entry name" value="Glutaredoxin"/>
</dbReference>
<name>A0A835K7V8_9ROSI</name>
<dbReference type="EMBL" id="JADGMS010000004">
    <property type="protein sequence ID" value="KAF9683613.1"/>
    <property type="molecule type" value="Genomic_DNA"/>
</dbReference>
<comment type="caution">
    <text evidence="6">The sequence shown here is derived from an EMBL/GenBank/DDBJ whole genome shotgun (WGS) entry which is preliminary data.</text>
</comment>
<dbReference type="Pfam" id="PF00462">
    <property type="entry name" value="Glutaredoxin"/>
    <property type="match status" value="1"/>
</dbReference>
<feature type="domain" description="Glutaredoxin" evidence="5">
    <location>
        <begin position="60"/>
        <end position="128"/>
    </location>
</feature>
<evidence type="ECO:0000256" key="3">
    <source>
        <dbReference type="ARBA" id="ARBA00022490"/>
    </source>
</evidence>
<sequence length="223" mass="24138">MQEAIPFRAYSPAITAGNRKLPERDLRDHGGASSTSTGHVLVVTNGQECHVQKLVSENSIVVFGKRGCCMCHVVKLLLLGLGVNPPVFEVEEKEEDYVIKALSMINGDKGGKDVDQVQLPVVCVGGKLFGGLERVMASHISGIQGTLFSSCSLGLLLNSSSADGNYVKAIAKENGMFVLEIIEPFWKIFYSCEKLDASTTCLSDILNQGNVELAVPNKRRDHD</sequence>
<reference evidence="6 7" key="1">
    <citation type="submission" date="2020-10" db="EMBL/GenBank/DDBJ databases">
        <title>Plant Genome Project.</title>
        <authorList>
            <person name="Zhang R.-G."/>
        </authorList>
    </citation>
    <scope>NUCLEOTIDE SEQUENCE [LARGE SCALE GENOMIC DNA]</scope>
    <source>
        <strain evidence="6">FAFU-HL-1</strain>
        <tissue evidence="6">Leaf</tissue>
    </source>
</reference>
<dbReference type="Gene3D" id="3.40.30.10">
    <property type="entry name" value="Glutaredoxin"/>
    <property type="match status" value="1"/>
</dbReference>
<dbReference type="AlphaFoldDB" id="A0A835K7V8"/>
<dbReference type="GO" id="GO:0005737">
    <property type="term" value="C:cytoplasm"/>
    <property type="evidence" value="ECO:0007669"/>
    <property type="project" value="UniProtKB-SubCell"/>
</dbReference>
<dbReference type="PROSITE" id="PS51354">
    <property type="entry name" value="GLUTAREDOXIN_2"/>
    <property type="match status" value="1"/>
</dbReference>
<evidence type="ECO:0000313" key="7">
    <source>
        <dbReference type="Proteomes" id="UP000657918"/>
    </source>
</evidence>
<dbReference type="SUPFAM" id="SSF52833">
    <property type="entry name" value="Thioredoxin-like"/>
    <property type="match status" value="1"/>
</dbReference>
<comment type="subcellular location">
    <subcellularLocation>
        <location evidence="1">Cytoplasm</location>
    </subcellularLocation>
</comment>
<dbReference type="PANTHER" id="PTHR10168">
    <property type="entry name" value="GLUTAREDOXIN"/>
    <property type="match status" value="1"/>
</dbReference>
<proteinExistence type="inferred from homology"/>
<dbReference type="Proteomes" id="UP000657918">
    <property type="component" value="Chromosome 4"/>
</dbReference>
<evidence type="ECO:0000259" key="5">
    <source>
        <dbReference type="Pfam" id="PF00462"/>
    </source>
</evidence>
<protein>
    <recommendedName>
        <fullName evidence="5">Glutaredoxin domain-containing protein</fullName>
    </recommendedName>
</protein>
<dbReference type="InterPro" id="IPR036249">
    <property type="entry name" value="Thioredoxin-like_sf"/>
</dbReference>
<gene>
    <name evidence="6" type="ORF">SADUNF_Sadunf04G0032100</name>
</gene>
<evidence type="ECO:0000256" key="4">
    <source>
        <dbReference type="ARBA" id="ARBA00023284"/>
    </source>
</evidence>
<keyword evidence="4" id="KW-0676">Redox-active center</keyword>
<comment type="similarity">
    <text evidence="2">Belongs to the glutaredoxin family. CC-type subfamily.</text>
</comment>
<dbReference type="OrthoDB" id="10379368at2759"/>
<evidence type="ECO:0000256" key="2">
    <source>
        <dbReference type="ARBA" id="ARBA00007568"/>
    </source>
</evidence>
<keyword evidence="3" id="KW-0963">Cytoplasm</keyword>
<accession>A0A835K7V8</accession>